<feature type="transmembrane region" description="Helical" evidence="6">
    <location>
        <begin position="194"/>
        <end position="212"/>
    </location>
</feature>
<dbReference type="InterPro" id="IPR042240">
    <property type="entry name" value="CHASE_sf"/>
</dbReference>
<feature type="domain" description="GGDEF" evidence="11">
    <location>
        <begin position="697"/>
        <end position="835"/>
    </location>
</feature>
<feature type="transmembrane region" description="Helical" evidence="6">
    <location>
        <begin position="162"/>
        <end position="182"/>
    </location>
</feature>
<feature type="domain" description="CHASE" evidence="9">
    <location>
        <begin position="256"/>
        <end position="466"/>
    </location>
</feature>
<dbReference type="InterPro" id="IPR043128">
    <property type="entry name" value="Rev_trsase/Diguanyl_cyclase"/>
</dbReference>
<dbReference type="PROSITE" id="PS50883">
    <property type="entry name" value="EAL"/>
    <property type="match status" value="1"/>
</dbReference>
<organism evidence="12 13">
    <name type="scientific">Methylomonas fluvii</name>
    <dbReference type="NCBI Taxonomy" id="1854564"/>
    <lineage>
        <taxon>Bacteria</taxon>
        <taxon>Pseudomonadati</taxon>
        <taxon>Pseudomonadota</taxon>
        <taxon>Gammaproteobacteria</taxon>
        <taxon>Methylococcales</taxon>
        <taxon>Methylococcaceae</taxon>
        <taxon>Methylomonas</taxon>
    </lineage>
</organism>
<dbReference type="Proteomes" id="UP000641152">
    <property type="component" value="Unassembled WGS sequence"/>
</dbReference>
<dbReference type="InterPro" id="IPR029787">
    <property type="entry name" value="Nucleotide_cyclase"/>
</dbReference>
<dbReference type="SMART" id="SM00052">
    <property type="entry name" value="EAL"/>
    <property type="match status" value="1"/>
</dbReference>
<gene>
    <name evidence="12" type="ORF">EBB_06380</name>
</gene>
<feature type="transmembrane region" description="Helical" evidence="6">
    <location>
        <begin position="38"/>
        <end position="65"/>
    </location>
</feature>
<dbReference type="InterPro" id="IPR035965">
    <property type="entry name" value="PAS-like_dom_sf"/>
</dbReference>
<comment type="subcellular location">
    <subcellularLocation>
        <location evidence="1">Cell membrane</location>
        <topology evidence="1">Multi-pass membrane protein</topology>
    </subcellularLocation>
</comment>
<name>A0ABR9DAT1_9GAMM</name>
<evidence type="ECO:0000256" key="1">
    <source>
        <dbReference type="ARBA" id="ARBA00004651"/>
    </source>
</evidence>
<evidence type="ECO:0000259" key="8">
    <source>
        <dbReference type="PROSITE" id="PS50113"/>
    </source>
</evidence>
<dbReference type="CDD" id="cd00130">
    <property type="entry name" value="PAS"/>
    <property type="match status" value="1"/>
</dbReference>
<dbReference type="Pfam" id="PF05231">
    <property type="entry name" value="MASE1"/>
    <property type="match status" value="1"/>
</dbReference>
<dbReference type="NCBIfam" id="TIGR00254">
    <property type="entry name" value="GGDEF"/>
    <property type="match status" value="1"/>
</dbReference>
<dbReference type="SMART" id="SM00091">
    <property type="entry name" value="PAS"/>
    <property type="match status" value="1"/>
</dbReference>
<dbReference type="InterPro" id="IPR001610">
    <property type="entry name" value="PAC"/>
</dbReference>
<keyword evidence="2" id="KW-1003">Cell membrane</keyword>
<dbReference type="PROSITE" id="PS50113">
    <property type="entry name" value="PAC"/>
    <property type="match status" value="1"/>
</dbReference>
<dbReference type="InterPro" id="IPR007895">
    <property type="entry name" value="MASE1"/>
</dbReference>
<comment type="caution">
    <text evidence="12">The sequence shown here is derived from an EMBL/GenBank/DDBJ whole genome shotgun (WGS) entry which is preliminary data.</text>
</comment>
<evidence type="ECO:0000256" key="3">
    <source>
        <dbReference type="ARBA" id="ARBA00022692"/>
    </source>
</evidence>
<dbReference type="PROSITE" id="PS50887">
    <property type="entry name" value="GGDEF"/>
    <property type="match status" value="1"/>
</dbReference>
<keyword evidence="13" id="KW-1185">Reference proteome</keyword>
<evidence type="ECO:0000256" key="6">
    <source>
        <dbReference type="SAM" id="Phobius"/>
    </source>
</evidence>
<evidence type="ECO:0000256" key="5">
    <source>
        <dbReference type="ARBA" id="ARBA00023136"/>
    </source>
</evidence>
<proteinExistence type="predicted"/>
<dbReference type="Gene3D" id="3.30.450.20">
    <property type="entry name" value="PAS domain"/>
    <property type="match status" value="1"/>
</dbReference>
<feature type="transmembrane region" description="Helical" evidence="6">
    <location>
        <begin position="122"/>
        <end position="147"/>
    </location>
</feature>
<feature type="domain" description="PAS" evidence="7">
    <location>
        <begin position="538"/>
        <end position="586"/>
    </location>
</feature>
<evidence type="ECO:0000259" key="10">
    <source>
        <dbReference type="PROSITE" id="PS50883"/>
    </source>
</evidence>
<dbReference type="SUPFAM" id="SSF55073">
    <property type="entry name" value="Nucleotide cyclase"/>
    <property type="match status" value="1"/>
</dbReference>
<dbReference type="InterPro" id="IPR052155">
    <property type="entry name" value="Biofilm_reg_signaling"/>
</dbReference>
<dbReference type="CDD" id="cd01948">
    <property type="entry name" value="EAL"/>
    <property type="match status" value="1"/>
</dbReference>
<dbReference type="EMBL" id="JACXST010000001">
    <property type="protein sequence ID" value="MBD9360163.1"/>
    <property type="molecule type" value="Genomic_DNA"/>
</dbReference>
<dbReference type="InterPro" id="IPR000014">
    <property type="entry name" value="PAS"/>
</dbReference>
<dbReference type="SUPFAM" id="SSF141868">
    <property type="entry name" value="EAL domain-like"/>
    <property type="match status" value="1"/>
</dbReference>
<evidence type="ECO:0000256" key="2">
    <source>
        <dbReference type="ARBA" id="ARBA00022475"/>
    </source>
</evidence>
<dbReference type="Gene3D" id="3.30.70.270">
    <property type="match status" value="1"/>
</dbReference>
<evidence type="ECO:0000313" key="12">
    <source>
        <dbReference type="EMBL" id="MBD9360163.1"/>
    </source>
</evidence>
<feature type="domain" description="EAL" evidence="10">
    <location>
        <begin position="844"/>
        <end position="1097"/>
    </location>
</feature>
<evidence type="ECO:0000256" key="4">
    <source>
        <dbReference type="ARBA" id="ARBA00022989"/>
    </source>
</evidence>
<feature type="transmembrane region" description="Helical" evidence="6">
    <location>
        <begin position="6"/>
        <end position="26"/>
    </location>
</feature>
<dbReference type="PANTHER" id="PTHR44757:SF2">
    <property type="entry name" value="BIOFILM ARCHITECTURE MAINTENANCE PROTEIN MBAA"/>
    <property type="match status" value="1"/>
</dbReference>
<dbReference type="SMART" id="SM00267">
    <property type="entry name" value="GGDEF"/>
    <property type="match status" value="1"/>
</dbReference>
<dbReference type="InterPro" id="IPR035919">
    <property type="entry name" value="EAL_sf"/>
</dbReference>
<dbReference type="PANTHER" id="PTHR44757">
    <property type="entry name" value="DIGUANYLATE CYCLASE DGCP"/>
    <property type="match status" value="1"/>
</dbReference>
<reference evidence="12 13" key="1">
    <citation type="submission" date="2020-09" db="EMBL/GenBank/DDBJ databases">
        <title>Methylomonas albis sp. nov. and Methylomonas fluvii sp. nov.: Two cold-adapted methanotrophs from the River Elbe and an amended description of Methylovulum psychrotolerans strain Eb1.</title>
        <authorList>
            <person name="Bussmann I.K."/>
            <person name="Klings K.-W."/>
            <person name="Warnstedt J."/>
            <person name="Hoppert M."/>
            <person name="Saborowski A."/>
            <person name="Horn F."/>
            <person name="Liebner S."/>
        </authorList>
    </citation>
    <scope>NUCLEOTIDE SEQUENCE [LARGE SCALE GENOMIC DNA]</scope>
    <source>
        <strain evidence="12 13">EbB</strain>
    </source>
</reference>
<dbReference type="Pfam" id="PF13426">
    <property type="entry name" value="PAS_9"/>
    <property type="match status" value="1"/>
</dbReference>
<dbReference type="Gene3D" id="3.30.450.350">
    <property type="entry name" value="CHASE domain"/>
    <property type="match status" value="1"/>
</dbReference>
<dbReference type="InterPro" id="IPR001633">
    <property type="entry name" value="EAL_dom"/>
</dbReference>
<dbReference type="InterPro" id="IPR000160">
    <property type="entry name" value="GGDEF_dom"/>
</dbReference>
<dbReference type="Pfam" id="PF03924">
    <property type="entry name" value="CHASE"/>
    <property type="match status" value="1"/>
</dbReference>
<feature type="domain" description="PAC" evidence="8">
    <location>
        <begin position="611"/>
        <end position="665"/>
    </location>
</feature>
<accession>A0ABR9DAT1</accession>
<dbReference type="Gene3D" id="3.20.20.450">
    <property type="entry name" value="EAL domain"/>
    <property type="match status" value="1"/>
</dbReference>
<evidence type="ECO:0000259" key="11">
    <source>
        <dbReference type="PROSITE" id="PS50887"/>
    </source>
</evidence>
<keyword evidence="4 6" id="KW-1133">Transmembrane helix</keyword>
<dbReference type="Pfam" id="PF00563">
    <property type="entry name" value="EAL"/>
    <property type="match status" value="1"/>
</dbReference>
<evidence type="ECO:0000313" key="13">
    <source>
        <dbReference type="Proteomes" id="UP000641152"/>
    </source>
</evidence>
<dbReference type="SUPFAM" id="SSF55785">
    <property type="entry name" value="PYP-like sensor domain (PAS domain)"/>
    <property type="match status" value="1"/>
</dbReference>
<dbReference type="PROSITE" id="PS50839">
    <property type="entry name" value="CHASE"/>
    <property type="match status" value="1"/>
</dbReference>
<dbReference type="InterPro" id="IPR000700">
    <property type="entry name" value="PAS-assoc_C"/>
</dbReference>
<keyword evidence="5 6" id="KW-0472">Membrane</keyword>
<evidence type="ECO:0000259" key="7">
    <source>
        <dbReference type="PROSITE" id="PS50112"/>
    </source>
</evidence>
<dbReference type="RefSeq" id="WP_192392947.1">
    <property type="nucleotide sequence ID" value="NZ_CAJHIU010000001.1"/>
</dbReference>
<dbReference type="Pfam" id="PF00990">
    <property type="entry name" value="GGDEF"/>
    <property type="match status" value="1"/>
</dbReference>
<dbReference type="CDD" id="cd01949">
    <property type="entry name" value="GGDEF"/>
    <property type="match status" value="1"/>
</dbReference>
<dbReference type="PROSITE" id="PS50112">
    <property type="entry name" value="PAS"/>
    <property type="match status" value="1"/>
</dbReference>
<keyword evidence="3 6" id="KW-0812">Transmembrane</keyword>
<protein>
    <submittedName>
        <fullName evidence="12">EAL domain-containing protein</fullName>
    </submittedName>
</protein>
<dbReference type="SMART" id="SM00086">
    <property type="entry name" value="PAC"/>
    <property type="match status" value="1"/>
</dbReference>
<evidence type="ECO:0000259" key="9">
    <source>
        <dbReference type="PROSITE" id="PS50839"/>
    </source>
</evidence>
<dbReference type="NCBIfam" id="TIGR00229">
    <property type="entry name" value="sensory_box"/>
    <property type="match status" value="1"/>
</dbReference>
<dbReference type="InterPro" id="IPR006189">
    <property type="entry name" value="CHASE_dom"/>
</dbReference>
<dbReference type="SMART" id="SM01079">
    <property type="entry name" value="CHASE"/>
    <property type="match status" value="1"/>
</dbReference>
<sequence>MPTAFRVILINSALALAYFIGGYLGHMLAMQPSHASPIWPSAGIALAALLGYGNRILPGLIIGSLGTQIYAFEDLATPEDWFTPIWAGTAASLGAIAQPLLGASLINRWIGKHNPLMEDRHVLCFFLLAIASCLISASIGTSFLYIFDTIDAEEIGLNWCTWWIGDAIGTVIFAPLLLLFIGTPRHIWRQRQKFVAYPLSISLLLVVIAFVYSRNLENQRINGLFDNQINLTHTNLQEHFDDDILNNQLLKALFDSSESVNPNEFRLFAHTIFSKHPELEALEWIPRVNAEDRNAFEKQTETTIREYDHNQQLIAAGKRNVYLPIAYSFGNQQNIGFDVASNQQLLAAIHKAINSGETVVTAGIVCDDNQPCFAIYSPVYLKGKSLNTSTLRQQFFVGLVANVFKLSSEVQELSTRLQSIRLSVAIYDQDQLLYRSTPEGIESKKHYFLPSRQQSLAVADRNWTLEYKPLPEFYTQQNSWTVWWLLSGSFLLCGLTSFGLMLMSGRTARIEDLVALKTRDLLRSNQALNTEIERRKQQENELRIAATTFQSHEAIIVTDANGAILRVNNAFNKITGYSAEEVIGRQPDFLSSTHQAPGFIQTLTQALAKDNQWQGEIFNQRKNGDVFPEWLTVTGVRDEQDRLLNYVAIFSDISEKKAAEREIHELAFYDPLTGLPNRRLLLDRLKQEIAAAKRQSYYGSLFFLDLDHFKTLNDSRGHQVGDELLIQVAQRLKSIIRDEDTACRLGGDEFIVMVPGRYSQLSQATSHAAMLAEKILHTINQPFTVQGSEHHFSTSIGVTLFPEVAEQPEAVIQQADTAMYRAKESGRNGISFYRPSMQETADRRLTLEKEIRQALKQRQFLLHYQAQVDHLGKVISAEALIRWQHPEKGMISPAEFIPIAEDTQLILPIGEWVMREACRQIKVWDAQNLPIHHVAVNVSSRQFRQADFVDQVKRILIDAELPAERLVIELTEGCVISDIDDTVKKMRDLQTLGVKTSIDDFGIGYSSLSYLKKLPISQLKIDQSFVRDIANDPNDAVIVETIINMAKNLGLHVIAEGVETQEQMIFLRNKGCLSYQGYYTGRPVAAARFEREDRLLPTAS</sequence>